<dbReference type="PRINTS" id="PR01837">
    <property type="entry name" value="MGTCSAPBPROT"/>
</dbReference>
<dbReference type="GO" id="GO:0005886">
    <property type="term" value="C:plasma membrane"/>
    <property type="evidence" value="ECO:0007669"/>
    <property type="project" value="UniProtKB-SubCell"/>
</dbReference>
<proteinExistence type="inferred from homology"/>
<dbReference type="Proteomes" id="UP000061660">
    <property type="component" value="Chromosome"/>
</dbReference>
<dbReference type="PANTHER" id="PTHR33778">
    <property type="entry name" value="PROTEIN MGTC"/>
    <property type="match status" value="1"/>
</dbReference>
<comment type="subcellular location">
    <subcellularLocation>
        <location evidence="1">Cell membrane</location>
        <topology evidence="1">Multi-pass membrane protein</topology>
    </subcellularLocation>
</comment>
<dbReference type="InterPro" id="IPR003416">
    <property type="entry name" value="MgtC/SapB/SrpB/YhiD_fam"/>
</dbReference>
<comment type="similarity">
    <text evidence="2">Belongs to the MgtC/SapB family.</text>
</comment>
<evidence type="ECO:0000256" key="1">
    <source>
        <dbReference type="ARBA" id="ARBA00004651"/>
    </source>
</evidence>
<evidence type="ECO:0000256" key="5">
    <source>
        <dbReference type="ARBA" id="ARBA00022989"/>
    </source>
</evidence>
<reference evidence="7 8" key="2">
    <citation type="journal article" date="2016" name="Genome Announc.">
        <title>Complete Genome Sequences of Two Interactive Moderate Thermophiles, Paenibacillus napthalenovorans 32O-Y and Paenibacillus sp. 32O-W.</title>
        <authorList>
            <person name="Butler R.R.III."/>
            <person name="Wang J."/>
            <person name="Stark B.C."/>
            <person name="Pombert J.F."/>
        </authorList>
    </citation>
    <scope>NUCLEOTIDE SEQUENCE [LARGE SCALE GENOMIC DNA]</scope>
    <source>
        <strain evidence="7 8">32O-Y</strain>
    </source>
</reference>
<dbReference type="PATRIC" id="fig|162209.4.peg.3704"/>
<organism evidence="7 8">
    <name type="scientific">Paenibacillus naphthalenovorans</name>
    <dbReference type="NCBI Taxonomy" id="162209"/>
    <lineage>
        <taxon>Bacteria</taxon>
        <taxon>Bacillati</taxon>
        <taxon>Bacillota</taxon>
        <taxon>Bacilli</taxon>
        <taxon>Bacillales</taxon>
        <taxon>Paenibacillaceae</taxon>
        <taxon>Paenibacillus</taxon>
    </lineage>
</organism>
<dbReference type="RefSeq" id="WP_062409659.1">
    <property type="nucleotide sequence ID" value="NZ_BJCS01000025.1"/>
</dbReference>
<reference evidence="8" key="1">
    <citation type="submission" date="2015-12" db="EMBL/GenBank/DDBJ databases">
        <title>Complete genome sequences of two moderately thermophilic Paenibacillus species.</title>
        <authorList>
            <person name="Butler R.III."/>
            <person name="Wang J."/>
            <person name="Stark B.C."/>
            <person name="Pombert J.-F."/>
        </authorList>
    </citation>
    <scope>NUCLEOTIDE SEQUENCE [LARGE SCALE GENOMIC DNA]</scope>
    <source>
        <strain evidence="8">32O-Y</strain>
    </source>
</reference>
<keyword evidence="8" id="KW-1185">Reference proteome</keyword>
<evidence type="ECO:0000256" key="4">
    <source>
        <dbReference type="ARBA" id="ARBA00022692"/>
    </source>
</evidence>
<dbReference type="AlphaFoldDB" id="A0A0U2M6Z4"/>
<evidence type="ECO:0000313" key="7">
    <source>
        <dbReference type="EMBL" id="ALS23824.1"/>
    </source>
</evidence>
<dbReference type="EMBL" id="CP013652">
    <property type="protein sequence ID" value="ALS23824.1"/>
    <property type="molecule type" value="Genomic_DNA"/>
</dbReference>
<keyword evidence="5" id="KW-1133">Transmembrane helix</keyword>
<name>A0A0U2M6Z4_9BACL</name>
<accession>A0A0U2M6Z4</accession>
<dbReference type="STRING" id="162209.IJ22_34860"/>
<dbReference type="OrthoDB" id="9811198at2"/>
<gene>
    <name evidence="7" type="ORF">IJ22_34860</name>
</gene>
<evidence type="ECO:0000256" key="6">
    <source>
        <dbReference type="ARBA" id="ARBA00023136"/>
    </source>
</evidence>
<dbReference type="InterPro" id="IPR049177">
    <property type="entry name" value="MgtC_SapB_SrpB_YhiD_N"/>
</dbReference>
<keyword evidence="3" id="KW-1003">Cell membrane</keyword>
<dbReference type="PANTHER" id="PTHR33778:SF1">
    <property type="entry name" value="MAGNESIUM TRANSPORTER YHID-RELATED"/>
    <property type="match status" value="1"/>
</dbReference>
<sequence>MNDPWTIDTLHITLRLLLALLLGGVIGFEREQNNRAAGLRTHILVCLGSTLIMLLSMYGFAEFAKLDNVRLDPARLAAQVISGIGFLGAGTILFTGKSITGLTTAASLWVVAAIGLAVGAGFYYASVLTCALALVSLFLLNLVEQKYFHTKKTLFFKLEATDSPSLLGRVVTMLSKQGNVIQKLSVEEIPMENGNRLQITLMLRLAKNVKVAQTVEELMSLDGVNSVSCD</sequence>
<dbReference type="KEGG" id="pnp:IJ22_34860"/>
<evidence type="ECO:0000256" key="3">
    <source>
        <dbReference type="ARBA" id="ARBA00022475"/>
    </source>
</evidence>
<dbReference type="Gene3D" id="3.30.70.260">
    <property type="match status" value="1"/>
</dbReference>
<protein>
    <submittedName>
        <fullName evidence="7">Magnesium transporter MgtC</fullName>
    </submittedName>
</protein>
<evidence type="ECO:0000313" key="8">
    <source>
        <dbReference type="Proteomes" id="UP000061660"/>
    </source>
</evidence>
<dbReference type="Pfam" id="PF02308">
    <property type="entry name" value="MgtC"/>
    <property type="match status" value="1"/>
</dbReference>
<evidence type="ECO:0000256" key="2">
    <source>
        <dbReference type="ARBA" id="ARBA00009298"/>
    </source>
</evidence>
<keyword evidence="4" id="KW-0812">Transmembrane</keyword>
<keyword evidence="6" id="KW-0472">Membrane</keyword>